<gene>
    <name evidence="8" type="ORF">MTY_2034</name>
</gene>
<feature type="domain" description="RNA polymerase sigma factor 70 region 4 type 2" evidence="7">
    <location>
        <begin position="87"/>
        <end position="137"/>
    </location>
</feature>
<dbReference type="AlphaFoldDB" id="A0A0S6UGQ8"/>
<evidence type="ECO:0000256" key="4">
    <source>
        <dbReference type="ARBA" id="ARBA00023125"/>
    </source>
</evidence>
<dbReference type="InterPro" id="IPR007627">
    <property type="entry name" value="RNA_pol_sigma70_r2"/>
</dbReference>
<dbReference type="GO" id="GO:0006352">
    <property type="term" value="P:DNA-templated transcription initiation"/>
    <property type="evidence" value="ECO:0007669"/>
    <property type="project" value="InterPro"/>
</dbReference>
<dbReference type="Pfam" id="PF04542">
    <property type="entry name" value="Sigma70_r2"/>
    <property type="match status" value="1"/>
</dbReference>
<dbReference type="GO" id="GO:0000428">
    <property type="term" value="C:DNA-directed RNA polymerase complex"/>
    <property type="evidence" value="ECO:0007669"/>
    <property type="project" value="UniProtKB-KW"/>
</dbReference>
<keyword evidence="4" id="KW-0238">DNA-binding</keyword>
<evidence type="ECO:0000256" key="5">
    <source>
        <dbReference type="ARBA" id="ARBA00023163"/>
    </source>
</evidence>
<comment type="similarity">
    <text evidence="1">Belongs to the sigma-70 factor family. ECF subfamily.</text>
</comment>
<keyword evidence="3" id="KW-0731">Sigma factor</keyword>
<keyword evidence="8" id="KW-0240">DNA-directed RNA polymerase</keyword>
<evidence type="ECO:0000256" key="3">
    <source>
        <dbReference type="ARBA" id="ARBA00023082"/>
    </source>
</evidence>
<dbReference type="InterPro" id="IPR014284">
    <property type="entry name" value="RNA_pol_sigma-70_dom"/>
</dbReference>
<dbReference type="Gene3D" id="1.10.1740.10">
    <property type="match status" value="1"/>
</dbReference>
<dbReference type="InterPro" id="IPR013325">
    <property type="entry name" value="RNA_pol_sigma_r2"/>
</dbReference>
<keyword evidence="2" id="KW-0805">Transcription regulation</keyword>
<reference evidence="8" key="1">
    <citation type="journal article" date="2014" name="Gene">
        <title>Genome-guided analysis of transformation efficiency and carbon dioxide assimilation by Moorella thermoacetica Y72.</title>
        <authorList>
            <person name="Tsukahara K."/>
            <person name="Kita A."/>
            <person name="Nakashimada Y."/>
            <person name="Hoshino T."/>
            <person name="Murakami K."/>
        </authorList>
    </citation>
    <scope>NUCLEOTIDE SEQUENCE [LARGE SCALE GENOMIC DNA]</scope>
    <source>
        <strain evidence="8">Y72</strain>
    </source>
</reference>
<protein>
    <submittedName>
        <fullName evidence="8">DNA-directed RNA polymerase specialized sigma subunit, sigma24 homolog</fullName>
    </submittedName>
</protein>
<dbReference type="InterPro" id="IPR036388">
    <property type="entry name" value="WH-like_DNA-bd_sf"/>
</dbReference>
<evidence type="ECO:0000256" key="2">
    <source>
        <dbReference type="ARBA" id="ARBA00023015"/>
    </source>
</evidence>
<name>A0A0S6UGQ8_NEOTH</name>
<evidence type="ECO:0000256" key="1">
    <source>
        <dbReference type="ARBA" id="ARBA00010641"/>
    </source>
</evidence>
<evidence type="ECO:0000313" key="8">
    <source>
        <dbReference type="EMBL" id="GAF26694.1"/>
    </source>
</evidence>
<dbReference type="SUPFAM" id="SSF88659">
    <property type="entry name" value="Sigma3 and sigma4 domains of RNA polymerase sigma factors"/>
    <property type="match status" value="1"/>
</dbReference>
<dbReference type="InterPro" id="IPR013249">
    <property type="entry name" value="RNA_pol_sigma70_r4_t2"/>
</dbReference>
<keyword evidence="5" id="KW-0804">Transcription</keyword>
<organism evidence="8">
    <name type="scientific">Moorella thermoacetica Y72</name>
    <dbReference type="NCBI Taxonomy" id="1325331"/>
    <lineage>
        <taxon>Bacteria</taxon>
        <taxon>Bacillati</taxon>
        <taxon>Bacillota</taxon>
        <taxon>Clostridia</taxon>
        <taxon>Neomoorellales</taxon>
        <taxon>Neomoorellaceae</taxon>
        <taxon>Neomoorella</taxon>
    </lineage>
</organism>
<dbReference type="SUPFAM" id="SSF88946">
    <property type="entry name" value="Sigma2 domain of RNA polymerase sigma factors"/>
    <property type="match status" value="1"/>
</dbReference>
<evidence type="ECO:0000259" key="6">
    <source>
        <dbReference type="Pfam" id="PF04542"/>
    </source>
</evidence>
<dbReference type="GO" id="GO:0016987">
    <property type="term" value="F:sigma factor activity"/>
    <property type="evidence" value="ECO:0007669"/>
    <property type="project" value="UniProtKB-KW"/>
</dbReference>
<dbReference type="NCBIfam" id="TIGR02937">
    <property type="entry name" value="sigma70-ECF"/>
    <property type="match status" value="1"/>
</dbReference>
<sequence>MYRRLYYLLGERAAAEDLTQEAFLRLYRQPPRDKSNLSGWLLRVAANLAYNYLRGEERRRRREEGQYREGTGVIPLEEAVIRSQEAQQVHQCLAKLAPRDRICLLLKNAGHSYAEIAAVIQVDKNSVGTILARARRHFAELYSQMEGRYDHVSGRGSSSGIS</sequence>
<dbReference type="EMBL" id="DF238840">
    <property type="protein sequence ID" value="GAF26694.1"/>
    <property type="molecule type" value="Genomic_DNA"/>
</dbReference>
<dbReference type="PANTHER" id="PTHR43133:SF8">
    <property type="entry name" value="RNA POLYMERASE SIGMA FACTOR HI_1459-RELATED"/>
    <property type="match status" value="1"/>
</dbReference>
<dbReference type="Gene3D" id="1.10.10.10">
    <property type="entry name" value="Winged helix-like DNA-binding domain superfamily/Winged helix DNA-binding domain"/>
    <property type="match status" value="1"/>
</dbReference>
<proteinExistence type="inferred from homology"/>
<dbReference type="Pfam" id="PF08281">
    <property type="entry name" value="Sigma70_r4_2"/>
    <property type="match status" value="1"/>
</dbReference>
<dbReference type="InterPro" id="IPR039425">
    <property type="entry name" value="RNA_pol_sigma-70-like"/>
</dbReference>
<evidence type="ECO:0000259" key="7">
    <source>
        <dbReference type="Pfam" id="PF08281"/>
    </source>
</evidence>
<dbReference type="GO" id="GO:0003677">
    <property type="term" value="F:DNA binding"/>
    <property type="evidence" value="ECO:0007669"/>
    <property type="project" value="UniProtKB-KW"/>
</dbReference>
<feature type="domain" description="RNA polymerase sigma-70 region 2" evidence="6">
    <location>
        <begin position="2"/>
        <end position="58"/>
    </location>
</feature>
<dbReference type="PANTHER" id="PTHR43133">
    <property type="entry name" value="RNA POLYMERASE ECF-TYPE SIGMA FACTO"/>
    <property type="match status" value="1"/>
</dbReference>
<dbReference type="Proteomes" id="UP000063718">
    <property type="component" value="Unassembled WGS sequence"/>
</dbReference>
<dbReference type="InterPro" id="IPR013324">
    <property type="entry name" value="RNA_pol_sigma_r3/r4-like"/>
</dbReference>
<accession>A0A0S6UGQ8</accession>